<comment type="function">
    <text evidence="1">Mediates high-affinity intracellular uptake of the rare oligo-element molybdenum.</text>
</comment>
<keyword evidence="4" id="KW-0813">Transport</keyword>
<evidence type="ECO:0000313" key="14">
    <source>
        <dbReference type="Proteomes" id="UP001586593"/>
    </source>
</evidence>
<keyword evidence="5" id="KW-1003">Cell membrane</keyword>
<dbReference type="EMBL" id="JAZHXJ010000143">
    <property type="protein sequence ID" value="KAL1872027.1"/>
    <property type="molecule type" value="Genomic_DNA"/>
</dbReference>
<dbReference type="PANTHER" id="PTHR23516:SF1">
    <property type="entry name" value="MOLYBDATE-ANION TRANSPORTER"/>
    <property type="match status" value="1"/>
</dbReference>
<gene>
    <name evidence="13" type="ORF">VTK73DRAFT_1695</name>
</gene>
<sequence>MALNMYWATLFVLLPTIIVLTAGKGVAVHVLKRLVRPRAEDRDSKEYLSRKHEAKRFRYTFLRVYLLVMGAEWLQGPYLYTLLRDEKALDESTVASLYVVGYAAAAASALCAGFLADRYGRRRACLAFCLVHALSSMSVLSDSLPVLYAGRLCAGVALTLLWTVFESWMVTEFKARGLDPCCGPIAPSSASDMDDEWSDVEKKGRIGPSGGITLSSMFGIMTTSNCAAAMLGGVLGHYIVLILGSRKYPFVAALVRAKPGDSFVLLRGHRGRGAGGRENPSLTAECIAGRGGSCRVSDDERLERELWTGRIQGRGRQS</sequence>
<feature type="transmembrane region" description="Helical" evidence="12">
    <location>
        <begin position="57"/>
        <end position="75"/>
    </location>
</feature>
<keyword evidence="7 12" id="KW-1133">Transmembrane helix</keyword>
<evidence type="ECO:0000256" key="1">
    <source>
        <dbReference type="ARBA" id="ARBA00003019"/>
    </source>
</evidence>
<comment type="subcellular location">
    <subcellularLocation>
        <location evidence="2">Cell membrane</location>
        <topology evidence="2">Multi-pass membrane protein</topology>
    </subcellularLocation>
</comment>
<dbReference type="Gene3D" id="1.20.1250.20">
    <property type="entry name" value="MFS general substrate transporter like domains"/>
    <property type="match status" value="1"/>
</dbReference>
<evidence type="ECO:0000256" key="3">
    <source>
        <dbReference type="ARBA" id="ARBA00021242"/>
    </source>
</evidence>
<accession>A0ABR3X7Y1</accession>
<protein>
    <recommendedName>
        <fullName evidence="3">Molybdate-anion transporter</fullName>
    </recommendedName>
    <alternativeName>
        <fullName evidence="10">Major facilitator superfamily domain-containing protein 5</fullName>
    </alternativeName>
    <alternativeName>
        <fullName evidence="11">Molybdate transporter 2 homolog</fullName>
    </alternativeName>
</protein>
<feature type="transmembrane region" description="Helical" evidence="12">
    <location>
        <begin position="146"/>
        <end position="165"/>
    </location>
</feature>
<evidence type="ECO:0000256" key="2">
    <source>
        <dbReference type="ARBA" id="ARBA00004651"/>
    </source>
</evidence>
<evidence type="ECO:0000256" key="12">
    <source>
        <dbReference type="SAM" id="Phobius"/>
    </source>
</evidence>
<evidence type="ECO:0000256" key="7">
    <source>
        <dbReference type="ARBA" id="ARBA00022989"/>
    </source>
</evidence>
<feature type="transmembrane region" description="Helical" evidence="12">
    <location>
        <begin position="95"/>
        <end position="116"/>
    </location>
</feature>
<evidence type="ECO:0000256" key="6">
    <source>
        <dbReference type="ARBA" id="ARBA00022692"/>
    </source>
</evidence>
<organism evidence="13 14">
    <name type="scientific">Phialemonium thermophilum</name>
    <dbReference type="NCBI Taxonomy" id="223376"/>
    <lineage>
        <taxon>Eukaryota</taxon>
        <taxon>Fungi</taxon>
        <taxon>Dikarya</taxon>
        <taxon>Ascomycota</taxon>
        <taxon>Pezizomycotina</taxon>
        <taxon>Sordariomycetes</taxon>
        <taxon>Sordariomycetidae</taxon>
        <taxon>Cephalothecales</taxon>
        <taxon>Cephalothecaceae</taxon>
        <taxon>Phialemonium</taxon>
    </lineage>
</organism>
<evidence type="ECO:0000256" key="4">
    <source>
        <dbReference type="ARBA" id="ARBA00022448"/>
    </source>
</evidence>
<reference evidence="13 14" key="1">
    <citation type="journal article" date="2024" name="Commun. Biol.">
        <title>Comparative genomic analysis of thermophilic fungi reveals convergent evolutionary adaptations and gene losses.</title>
        <authorList>
            <person name="Steindorff A.S."/>
            <person name="Aguilar-Pontes M.V."/>
            <person name="Robinson A.J."/>
            <person name="Andreopoulos B."/>
            <person name="LaButti K."/>
            <person name="Kuo A."/>
            <person name="Mondo S."/>
            <person name="Riley R."/>
            <person name="Otillar R."/>
            <person name="Haridas S."/>
            <person name="Lipzen A."/>
            <person name="Grimwood J."/>
            <person name="Schmutz J."/>
            <person name="Clum A."/>
            <person name="Reid I.D."/>
            <person name="Moisan M.C."/>
            <person name="Butler G."/>
            <person name="Nguyen T.T.M."/>
            <person name="Dewar K."/>
            <person name="Conant G."/>
            <person name="Drula E."/>
            <person name="Henrissat B."/>
            <person name="Hansel C."/>
            <person name="Singer S."/>
            <person name="Hutchinson M.I."/>
            <person name="de Vries R.P."/>
            <person name="Natvig D.O."/>
            <person name="Powell A.J."/>
            <person name="Tsang A."/>
            <person name="Grigoriev I.V."/>
        </authorList>
    </citation>
    <scope>NUCLEOTIDE SEQUENCE [LARGE SCALE GENOMIC DNA]</scope>
    <source>
        <strain evidence="13 14">ATCC 24622</strain>
    </source>
</reference>
<evidence type="ECO:0000256" key="9">
    <source>
        <dbReference type="ARBA" id="ARBA00023136"/>
    </source>
</evidence>
<dbReference type="SUPFAM" id="SSF103473">
    <property type="entry name" value="MFS general substrate transporter"/>
    <property type="match status" value="1"/>
</dbReference>
<dbReference type="Pfam" id="PF05631">
    <property type="entry name" value="MFS_5"/>
    <property type="match status" value="1"/>
</dbReference>
<dbReference type="InterPro" id="IPR008509">
    <property type="entry name" value="MOT2/MFSD5"/>
</dbReference>
<name>A0ABR3X7Y1_9PEZI</name>
<keyword evidence="8" id="KW-0406">Ion transport</keyword>
<proteinExistence type="predicted"/>
<evidence type="ECO:0000256" key="8">
    <source>
        <dbReference type="ARBA" id="ARBA00023065"/>
    </source>
</evidence>
<dbReference type="PANTHER" id="PTHR23516">
    <property type="entry name" value="SAM (S-ADENOSYL METHIONINE) TRANSPORTER"/>
    <property type="match status" value="1"/>
</dbReference>
<keyword evidence="14" id="KW-1185">Reference proteome</keyword>
<feature type="transmembrane region" description="Helical" evidence="12">
    <location>
        <begin position="6"/>
        <end position="31"/>
    </location>
</feature>
<dbReference type="Proteomes" id="UP001586593">
    <property type="component" value="Unassembled WGS sequence"/>
</dbReference>
<comment type="caution">
    <text evidence="13">The sequence shown here is derived from an EMBL/GenBank/DDBJ whole genome shotgun (WGS) entry which is preliminary data.</text>
</comment>
<dbReference type="InterPro" id="IPR036259">
    <property type="entry name" value="MFS_trans_sf"/>
</dbReference>
<evidence type="ECO:0000256" key="11">
    <source>
        <dbReference type="ARBA" id="ARBA00032555"/>
    </source>
</evidence>
<keyword evidence="6 12" id="KW-0812">Transmembrane</keyword>
<evidence type="ECO:0000256" key="10">
    <source>
        <dbReference type="ARBA" id="ARBA00030646"/>
    </source>
</evidence>
<keyword evidence="9 12" id="KW-0472">Membrane</keyword>
<evidence type="ECO:0000256" key="5">
    <source>
        <dbReference type="ARBA" id="ARBA00022475"/>
    </source>
</evidence>
<evidence type="ECO:0000313" key="13">
    <source>
        <dbReference type="EMBL" id="KAL1872027.1"/>
    </source>
</evidence>